<dbReference type="SUPFAM" id="SSF52833">
    <property type="entry name" value="Thioredoxin-like"/>
    <property type="match status" value="1"/>
</dbReference>
<comment type="caution">
    <text evidence="3">The sequence shown here is derived from an EMBL/GenBank/DDBJ whole genome shotgun (WGS) entry which is preliminary data.</text>
</comment>
<keyword evidence="1" id="KW-1015">Disulfide bond</keyword>
<dbReference type="OrthoDB" id="9812811at2"/>
<sequence>MGDVKTCELPFCATRDDCAPVFSAEAYDPSLKRIKEVKLEEYRRRWVILFFYSSDFTFV</sequence>
<dbReference type="Pfam" id="PF00578">
    <property type="entry name" value="AhpC-TSA"/>
    <property type="match status" value="1"/>
</dbReference>
<proteinExistence type="predicted"/>
<name>A0A5R9FFM0_9BACL</name>
<dbReference type="GO" id="GO:0016491">
    <property type="term" value="F:oxidoreductase activity"/>
    <property type="evidence" value="ECO:0007669"/>
    <property type="project" value="InterPro"/>
</dbReference>
<dbReference type="Proteomes" id="UP000308230">
    <property type="component" value="Unassembled WGS sequence"/>
</dbReference>
<protein>
    <submittedName>
        <fullName evidence="3">Redoxin domain-containing protein</fullName>
    </submittedName>
</protein>
<gene>
    <name evidence="3" type="ORF">FCL54_06880</name>
</gene>
<accession>A0A5R9FFM0</accession>
<dbReference type="InterPro" id="IPR036249">
    <property type="entry name" value="Thioredoxin-like_sf"/>
</dbReference>
<reference evidence="3 4" key="1">
    <citation type="submission" date="2019-04" db="EMBL/GenBank/DDBJ databases">
        <title>Bacillus caeni sp. nov., a bacterium isolated from mangrove sediment.</title>
        <authorList>
            <person name="Huang H."/>
            <person name="Mo K."/>
            <person name="Hu Y."/>
        </authorList>
    </citation>
    <scope>NUCLEOTIDE SEQUENCE [LARGE SCALE GENOMIC DNA]</scope>
    <source>
        <strain evidence="3 4">HB172195</strain>
    </source>
</reference>
<organism evidence="3 4">
    <name type="scientific">Exobacillus caeni</name>
    <dbReference type="NCBI Taxonomy" id="2574798"/>
    <lineage>
        <taxon>Bacteria</taxon>
        <taxon>Bacillati</taxon>
        <taxon>Bacillota</taxon>
        <taxon>Bacilli</taxon>
        <taxon>Bacillales</taxon>
        <taxon>Guptibacillaceae</taxon>
        <taxon>Exobacillus</taxon>
    </lineage>
</organism>
<dbReference type="AlphaFoldDB" id="A0A5R9FFM0"/>
<dbReference type="EMBL" id="SWLG01000004">
    <property type="protein sequence ID" value="TLS38355.1"/>
    <property type="molecule type" value="Genomic_DNA"/>
</dbReference>
<evidence type="ECO:0000259" key="2">
    <source>
        <dbReference type="Pfam" id="PF00578"/>
    </source>
</evidence>
<evidence type="ECO:0000313" key="4">
    <source>
        <dbReference type="Proteomes" id="UP000308230"/>
    </source>
</evidence>
<evidence type="ECO:0000256" key="1">
    <source>
        <dbReference type="ARBA" id="ARBA00023157"/>
    </source>
</evidence>
<dbReference type="InterPro" id="IPR000866">
    <property type="entry name" value="AhpC/TSA"/>
</dbReference>
<dbReference type="GO" id="GO:0016209">
    <property type="term" value="F:antioxidant activity"/>
    <property type="evidence" value="ECO:0007669"/>
    <property type="project" value="InterPro"/>
</dbReference>
<keyword evidence="4" id="KW-1185">Reference proteome</keyword>
<feature type="domain" description="Alkyl hydroperoxide reductase subunit C/ Thiol specific antioxidant" evidence="2">
    <location>
        <begin position="17"/>
        <end position="59"/>
    </location>
</feature>
<dbReference type="Gene3D" id="3.40.30.10">
    <property type="entry name" value="Glutaredoxin"/>
    <property type="match status" value="1"/>
</dbReference>
<evidence type="ECO:0000313" key="3">
    <source>
        <dbReference type="EMBL" id="TLS38355.1"/>
    </source>
</evidence>